<feature type="compositionally biased region" description="Low complexity" evidence="1">
    <location>
        <begin position="40"/>
        <end position="54"/>
    </location>
</feature>
<feature type="compositionally biased region" description="Polar residues" evidence="1">
    <location>
        <begin position="168"/>
        <end position="183"/>
    </location>
</feature>
<name>A0A8H6WIR6_MYCCL</name>
<comment type="caution">
    <text evidence="2">The sequence shown here is derived from an EMBL/GenBank/DDBJ whole genome shotgun (WGS) entry which is preliminary data.</text>
</comment>
<evidence type="ECO:0000313" key="2">
    <source>
        <dbReference type="EMBL" id="KAF7313794.1"/>
    </source>
</evidence>
<dbReference type="OrthoDB" id="3069525at2759"/>
<gene>
    <name evidence="2" type="ORF">HMN09_00536700</name>
</gene>
<organism evidence="2 3">
    <name type="scientific">Mycena chlorophos</name>
    <name type="common">Agaric fungus</name>
    <name type="synonym">Agaricus chlorophos</name>
    <dbReference type="NCBI Taxonomy" id="658473"/>
    <lineage>
        <taxon>Eukaryota</taxon>
        <taxon>Fungi</taxon>
        <taxon>Dikarya</taxon>
        <taxon>Basidiomycota</taxon>
        <taxon>Agaricomycotina</taxon>
        <taxon>Agaricomycetes</taxon>
        <taxon>Agaricomycetidae</taxon>
        <taxon>Agaricales</taxon>
        <taxon>Marasmiineae</taxon>
        <taxon>Mycenaceae</taxon>
        <taxon>Mycena</taxon>
    </lineage>
</organism>
<dbReference type="Proteomes" id="UP000613580">
    <property type="component" value="Unassembled WGS sequence"/>
</dbReference>
<feature type="compositionally biased region" description="Low complexity" evidence="1">
    <location>
        <begin position="128"/>
        <end position="143"/>
    </location>
</feature>
<keyword evidence="3" id="KW-1185">Reference proteome</keyword>
<feature type="compositionally biased region" description="Basic and acidic residues" evidence="1">
    <location>
        <begin position="63"/>
        <end position="78"/>
    </location>
</feature>
<dbReference type="EMBL" id="JACAZE010000006">
    <property type="protein sequence ID" value="KAF7313794.1"/>
    <property type="molecule type" value="Genomic_DNA"/>
</dbReference>
<accession>A0A8H6WIR6</accession>
<feature type="region of interest" description="Disordered" evidence="1">
    <location>
        <begin position="1"/>
        <end position="183"/>
    </location>
</feature>
<reference evidence="2" key="1">
    <citation type="submission" date="2020-05" db="EMBL/GenBank/DDBJ databases">
        <title>Mycena genomes resolve the evolution of fungal bioluminescence.</title>
        <authorList>
            <person name="Tsai I.J."/>
        </authorList>
    </citation>
    <scope>NUCLEOTIDE SEQUENCE</scope>
    <source>
        <strain evidence="2">110903Hualien_Pintung</strain>
    </source>
</reference>
<proteinExistence type="predicted"/>
<evidence type="ECO:0000256" key="1">
    <source>
        <dbReference type="SAM" id="MobiDB-lite"/>
    </source>
</evidence>
<dbReference type="AlphaFoldDB" id="A0A8H6WIR6"/>
<evidence type="ECO:0000313" key="3">
    <source>
        <dbReference type="Proteomes" id="UP000613580"/>
    </source>
</evidence>
<feature type="compositionally biased region" description="Basic and acidic residues" evidence="1">
    <location>
        <begin position="1"/>
        <end position="17"/>
    </location>
</feature>
<sequence>MARRLSEPLERRTETTTHRRASLPRPPFVVPFHYSPPRTSSAQSVLSSPPSSSPARKAVLPRASRERIPKEGASKQKPEPSPPPKRSKPRAPQPRQSKLGPFPTRIPCAKPAPRPQTGIQSIRYTPPSLRKLAANNSSASLALPTPRTNSPTPASRWAVSTAGETPGRVQNVSKPDDLSPTSAFSARHRNLTSTNLGSQLRRAVDATRRKTLSPRLVRAPLASAANVALEHSSGEKAVVEVEVVESVFGLRRVRKVIVPPMSEGSVPSRDPKIVTEIEKLRAQKKVLGRKSY</sequence>
<protein>
    <submittedName>
        <fullName evidence="2">Uncharacterized protein</fullName>
    </submittedName>
</protein>